<sequence>MIQFEVNDMTCGHCVGAIAAAVKEVAPDAVVAIDLPQHVVRVEGVCDAGAVERAIREAGYSPSRKA</sequence>
<comment type="caution">
    <text evidence="3">The sequence shown here is derived from an EMBL/GenBank/DDBJ whole genome shotgun (WGS) entry which is preliminary data.</text>
</comment>
<evidence type="ECO:0000313" key="4">
    <source>
        <dbReference type="Proteomes" id="UP000234190"/>
    </source>
</evidence>
<dbReference type="PROSITE" id="PS50846">
    <property type="entry name" value="HMA_2"/>
    <property type="match status" value="1"/>
</dbReference>
<dbReference type="Pfam" id="PF00403">
    <property type="entry name" value="HMA"/>
    <property type="match status" value="1"/>
</dbReference>
<keyword evidence="4" id="KW-1185">Reference proteome</keyword>
<evidence type="ECO:0000259" key="2">
    <source>
        <dbReference type="PROSITE" id="PS50846"/>
    </source>
</evidence>
<dbReference type="PROSITE" id="PS01047">
    <property type="entry name" value="HMA_1"/>
    <property type="match status" value="1"/>
</dbReference>
<gene>
    <name evidence="3" type="ORF">CR159_20820</name>
</gene>
<accession>A0A2N4TYU5</accession>
<protein>
    <submittedName>
        <fullName evidence="3">Heavy metal transporter</fullName>
    </submittedName>
</protein>
<evidence type="ECO:0000313" key="3">
    <source>
        <dbReference type="EMBL" id="PLC47934.1"/>
    </source>
</evidence>
<dbReference type="EMBL" id="PDNW01000037">
    <property type="protein sequence ID" value="PLC47934.1"/>
    <property type="molecule type" value="Genomic_DNA"/>
</dbReference>
<dbReference type="InterPro" id="IPR017969">
    <property type="entry name" value="Heavy-metal-associated_CS"/>
</dbReference>
<dbReference type="SUPFAM" id="SSF55008">
    <property type="entry name" value="HMA, heavy metal-associated domain"/>
    <property type="match status" value="1"/>
</dbReference>
<name>A0A2N4TYU5_9BURK</name>
<dbReference type="OrthoDB" id="9813965at2"/>
<dbReference type="Gene3D" id="3.30.70.100">
    <property type="match status" value="1"/>
</dbReference>
<organism evidence="3 4">
    <name type="scientific">Pollutimonas subterranea</name>
    <dbReference type="NCBI Taxonomy" id="2045210"/>
    <lineage>
        <taxon>Bacteria</taxon>
        <taxon>Pseudomonadati</taxon>
        <taxon>Pseudomonadota</taxon>
        <taxon>Betaproteobacteria</taxon>
        <taxon>Burkholderiales</taxon>
        <taxon>Alcaligenaceae</taxon>
        <taxon>Pollutimonas</taxon>
    </lineage>
</organism>
<dbReference type="AlphaFoldDB" id="A0A2N4TYU5"/>
<dbReference type="GO" id="GO:0046872">
    <property type="term" value="F:metal ion binding"/>
    <property type="evidence" value="ECO:0007669"/>
    <property type="project" value="UniProtKB-KW"/>
</dbReference>
<feature type="domain" description="HMA" evidence="2">
    <location>
        <begin position="1"/>
        <end position="63"/>
    </location>
</feature>
<keyword evidence="1" id="KW-0479">Metal-binding</keyword>
<dbReference type="CDD" id="cd00371">
    <property type="entry name" value="HMA"/>
    <property type="match status" value="1"/>
</dbReference>
<dbReference type="Proteomes" id="UP000234190">
    <property type="component" value="Unassembled WGS sequence"/>
</dbReference>
<dbReference type="RefSeq" id="WP_102075865.1">
    <property type="nucleotide sequence ID" value="NZ_PDNW01000037.1"/>
</dbReference>
<reference evidence="3 4" key="1">
    <citation type="submission" date="2017-10" db="EMBL/GenBank/DDBJ databases">
        <title>Two draft genome sequences of Pusillimonas sp. strains isolated from a nitrate- and radionuclide-contaminated groundwater in Russia.</title>
        <authorList>
            <person name="Grouzdev D.S."/>
            <person name="Tourova T.P."/>
            <person name="Goeva M.A."/>
            <person name="Babich T.L."/>
            <person name="Sokolova D.S."/>
            <person name="Abdullin R."/>
            <person name="Poltaraus A.B."/>
            <person name="Toshchakov S.V."/>
            <person name="Nazina T.N."/>
        </authorList>
    </citation>
    <scope>NUCLEOTIDE SEQUENCE [LARGE SCALE GENOMIC DNA]</scope>
    <source>
        <strain evidence="3 4">JR1/69-3-13</strain>
    </source>
</reference>
<proteinExistence type="predicted"/>
<dbReference type="InterPro" id="IPR036163">
    <property type="entry name" value="HMA_dom_sf"/>
</dbReference>
<dbReference type="InterPro" id="IPR006121">
    <property type="entry name" value="HMA_dom"/>
</dbReference>
<evidence type="ECO:0000256" key="1">
    <source>
        <dbReference type="ARBA" id="ARBA00022723"/>
    </source>
</evidence>